<proteinExistence type="predicted"/>
<accession>A0ABV8F4R4</accession>
<dbReference type="Proteomes" id="UP001595698">
    <property type="component" value="Unassembled WGS sequence"/>
</dbReference>
<keyword evidence="2" id="KW-1185">Reference proteome</keyword>
<comment type="caution">
    <text evidence="1">The sequence shown here is derived from an EMBL/GenBank/DDBJ whole genome shotgun (WGS) entry which is preliminary data.</text>
</comment>
<evidence type="ECO:0000313" key="1">
    <source>
        <dbReference type="EMBL" id="MFC3983010.1"/>
    </source>
</evidence>
<dbReference type="EMBL" id="JBHSBC010000022">
    <property type="protein sequence ID" value="MFC3983010.1"/>
    <property type="molecule type" value="Genomic_DNA"/>
</dbReference>
<gene>
    <name evidence="1" type="ORF">ACFOYY_22960</name>
</gene>
<reference evidence="2" key="1">
    <citation type="journal article" date="2019" name="Int. J. Syst. Evol. Microbiol.">
        <title>The Global Catalogue of Microorganisms (GCM) 10K type strain sequencing project: providing services to taxonomists for standard genome sequencing and annotation.</title>
        <authorList>
            <consortium name="The Broad Institute Genomics Platform"/>
            <consortium name="The Broad Institute Genome Sequencing Center for Infectious Disease"/>
            <person name="Wu L."/>
            <person name="Ma J."/>
        </authorList>
    </citation>
    <scope>NUCLEOTIDE SEQUENCE [LARGE SCALE GENOMIC DNA]</scope>
    <source>
        <strain evidence="2">TBRC 7912</strain>
    </source>
</reference>
<name>A0ABV8F4R4_9ACTN</name>
<evidence type="ECO:0000313" key="2">
    <source>
        <dbReference type="Proteomes" id="UP001595698"/>
    </source>
</evidence>
<organism evidence="1 2">
    <name type="scientific">Streptosporangium jomthongense</name>
    <dbReference type="NCBI Taxonomy" id="1193683"/>
    <lineage>
        <taxon>Bacteria</taxon>
        <taxon>Bacillati</taxon>
        <taxon>Actinomycetota</taxon>
        <taxon>Actinomycetes</taxon>
        <taxon>Streptosporangiales</taxon>
        <taxon>Streptosporangiaceae</taxon>
        <taxon>Streptosporangium</taxon>
    </lineage>
</organism>
<dbReference type="InterPro" id="IPR021398">
    <property type="entry name" value="DUF3037"/>
</dbReference>
<sequence>MSRYVYSIVRCLPDPRTGEFVNVGAVAGDPVTGDWTIRQISNLDRARKFAGTAALETAISQLIHLDEEIDRSRTALLEDHGEPLGEEWLLKLHRDHRNVVQFSEPAPLLAHSAEEALAFVFEHLIIDPVSASKHPSVTKRDLHRDLREAFRAALISEEYIRAKVQIHVGARVHTPVDFAIANGRVVQLTQTWSFRLAQVEDVPLQVKAWGYALERLRRGEDARVIDSLGRTSTISPDVDLQVVIAPPETRKQTEAFEESQQVFDTLYAHVHSLDEVQAVTSRAAELAQALH</sequence>
<protein>
    <submittedName>
        <fullName evidence="1">DUF3037 domain-containing protein</fullName>
    </submittedName>
</protein>
<dbReference type="RefSeq" id="WP_386191809.1">
    <property type="nucleotide sequence ID" value="NZ_JBHSBC010000022.1"/>
</dbReference>
<dbReference type="Pfam" id="PF11236">
    <property type="entry name" value="DUF3037"/>
    <property type="match status" value="1"/>
</dbReference>